<evidence type="ECO:0000256" key="3">
    <source>
        <dbReference type="ARBA" id="ARBA00022597"/>
    </source>
</evidence>
<evidence type="ECO:0000313" key="10">
    <source>
        <dbReference type="Proteomes" id="UP000306912"/>
    </source>
</evidence>
<keyword evidence="1" id="KW-0813">Transport</keyword>
<evidence type="ECO:0000256" key="5">
    <source>
        <dbReference type="ARBA" id="ARBA00022683"/>
    </source>
</evidence>
<evidence type="ECO:0000256" key="1">
    <source>
        <dbReference type="ARBA" id="ARBA00022448"/>
    </source>
</evidence>
<protein>
    <submittedName>
        <fullName evidence="9">PTS sugar transporter subunit IIB</fullName>
    </submittedName>
</protein>
<evidence type="ECO:0000259" key="8">
    <source>
        <dbReference type="PROSITE" id="PS51100"/>
    </source>
</evidence>
<dbReference type="RefSeq" id="WP_138190600.1">
    <property type="nucleotide sequence ID" value="NZ_VBWP01000003.1"/>
</dbReference>
<keyword evidence="10" id="KW-1185">Reference proteome</keyword>
<dbReference type="PANTHER" id="PTHR34581">
    <property type="entry name" value="PTS SYSTEM N,N'-DIACETYLCHITOBIOSE-SPECIFIC EIIB COMPONENT"/>
    <property type="match status" value="1"/>
</dbReference>
<evidence type="ECO:0000313" key="9">
    <source>
        <dbReference type="EMBL" id="TLG75393.1"/>
    </source>
</evidence>
<comment type="caution">
    <text evidence="9">The sequence shown here is derived from an EMBL/GenBank/DDBJ whole genome shotgun (WGS) entry which is preliminary data.</text>
</comment>
<gene>
    <name evidence="9" type="ORF">FEZ08_04915</name>
</gene>
<keyword evidence="2" id="KW-0597">Phosphoprotein</keyword>
<dbReference type="EMBL" id="VBWP01000003">
    <property type="protein sequence ID" value="TLG75393.1"/>
    <property type="molecule type" value="Genomic_DNA"/>
</dbReference>
<proteinExistence type="predicted"/>
<dbReference type="PROSITE" id="PS51100">
    <property type="entry name" value="PTS_EIIB_TYPE_3"/>
    <property type="match status" value="1"/>
</dbReference>
<dbReference type="SUPFAM" id="SSF52794">
    <property type="entry name" value="PTS system IIB component-like"/>
    <property type="match status" value="1"/>
</dbReference>
<dbReference type="CDD" id="cd05564">
    <property type="entry name" value="PTS_IIB_chitobiose_lichenan"/>
    <property type="match status" value="1"/>
</dbReference>
<name>A0A5R8QFZ6_9FIRM</name>
<dbReference type="PANTHER" id="PTHR34581:SF2">
    <property type="entry name" value="PTS SYSTEM N,N'-DIACETYLCHITOBIOSE-SPECIFIC EIIB COMPONENT"/>
    <property type="match status" value="1"/>
</dbReference>
<dbReference type="InterPro" id="IPR051819">
    <property type="entry name" value="PTS_sugar-specific_EIIB"/>
</dbReference>
<keyword evidence="4" id="KW-0808">Transferase</keyword>
<evidence type="ECO:0000256" key="4">
    <source>
        <dbReference type="ARBA" id="ARBA00022679"/>
    </source>
</evidence>
<dbReference type="GO" id="GO:0016301">
    <property type="term" value="F:kinase activity"/>
    <property type="evidence" value="ECO:0007669"/>
    <property type="project" value="UniProtKB-KW"/>
</dbReference>
<evidence type="ECO:0000256" key="2">
    <source>
        <dbReference type="ARBA" id="ARBA00022553"/>
    </source>
</evidence>
<dbReference type="GO" id="GO:0008982">
    <property type="term" value="F:protein-N(PI)-phosphohistidine-sugar phosphotransferase activity"/>
    <property type="evidence" value="ECO:0007669"/>
    <property type="project" value="InterPro"/>
</dbReference>
<keyword evidence="5" id="KW-0598">Phosphotransferase system</keyword>
<feature type="domain" description="PTS EIIB type-3" evidence="8">
    <location>
        <begin position="1"/>
        <end position="105"/>
    </location>
</feature>
<organism evidence="9 10">
    <name type="scientific">Culicoidibacter larvae</name>
    <dbReference type="NCBI Taxonomy" id="2579976"/>
    <lineage>
        <taxon>Bacteria</taxon>
        <taxon>Bacillati</taxon>
        <taxon>Bacillota</taxon>
        <taxon>Culicoidibacteria</taxon>
        <taxon>Culicoidibacterales</taxon>
        <taxon>Culicoidibacteraceae</taxon>
        <taxon>Culicoidibacter</taxon>
    </lineage>
</organism>
<dbReference type="InterPro" id="IPR036095">
    <property type="entry name" value="PTS_EIIB-like_sf"/>
</dbReference>
<accession>A0A5R8QFZ6</accession>
<dbReference type="InterPro" id="IPR003501">
    <property type="entry name" value="PTS_EIIB_2/3"/>
</dbReference>
<evidence type="ECO:0000256" key="6">
    <source>
        <dbReference type="ARBA" id="ARBA00022777"/>
    </source>
</evidence>
<dbReference type="Gene3D" id="3.40.50.2300">
    <property type="match status" value="1"/>
</dbReference>
<keyword evidence="6" id="KW-0418">Kinase</keyword>
<dbReference type="Pfam" id="PF02302">
    <property type="entry name" value="PTS_IIB"/>
    <property type="match status" value="1"/>
</dbReference>
<reference evidence="9 10" key="1">
    <citation type="submission" date="2019-05" db="EMBL/GenBank/DDBJ databases">
        <title>Culicoidintestinum kansasii gen. nov., sp. nov. from the gastrointestinal tract of the biting midge, Culicoides sonorensis.</title>
        <authorList>
            <person name="Neupane S."/>
            <person name="Ghosh A."/>
            <person name="Gunther S."/>
            <person name="Martin K."/>
            <person name="Zurek L."/>
        </authorList>
    </citation>
    <scope>NUCLEOTIDE SEQUENCE [LARGE SCALE GENOMIC DNA]</scope>
    <source>
        <strain evidence="9 10">CS-1</strain>
    </source>
</reference>
<sequence length="105" mass="11454">MKVLMACAGGMSSSFVADALKTEASNRGITDFEIIAVGDARIKEELGKNYWQIVILAPQVRFQSDRIKQLCDPLGIPVYNIENTSYTPMGAPKILDGIIEALNHA</sequence>
<dbReference type="InterPro" id="IPR013012">
    <property type="entry name" value="PTS_EIIB_3"/>
</dbReference>
<evidence type="ECO:0000256" key="7">
    <source>
        <dbReference type="PROSITE-ProRule" id="PRU00423"/>
    </source>
</evidence>
<keyword evidence="3 9" id="KW-0762">Sugar transport</keyword>
<feature type="modified residue" description="Phosphocysteine; by EIIA" evidence="7">
    <location>
        <position position="7"/>
    </location>
</feature>
<dbReference type="GO" id="GO:0009401">
    <property type="term" value="P:phosphoenolpyruvate-dependent sugar phosphotransferase system"/>
    <property type="evidence" value="ECO:0007669"/>
    <property type="project" value="UniProtKB-KW"/>
</dbReference>
<dbReference type="Proteomes" id="UP000306912">
    <property type="component" value="Unassembled WGS sequence"/>
</dbReference>
<dbReference type="AlphaFoldDB" id="A0A5R8QFZ6"/>
<dbReference type="InParanoid" id="A0A5R8QFZ6"/>
<dbReference type="OrthoDB" id="9808134at2"/>